<reference evidence="1 2" key="1">
    <citation type="journal article" date="2019" name="Microbiol. Resour. Announc.">
        <title>Draft Genome Sequence of Comamonas testosteroni TA441, a Bacterium That Has a Cryptic Phenol Degradation Gene Cluster.</title>
        <authorList>
            <person name="Arai H."/>
            <person name="Ishii M."/>
        </authorList>
    </citation>
    <scope>NUCLEOTIDE SEQUENCE [LARGE SCALE GENOMIC DNA]</scope>
    <source>
        <strain evidence="1 2">TA441</strain>
    </source>
</reference>
<gene>
    <name evidence="1" type="ORF">CTTA_0584</name>
</gene>
<dbReference type="EMBL" id="BKBW01000001">
    <property type="protein sequence ID" value="GEQ73579.1"/>
    <property type="molecule type" value="Genomic_DNA"/>
</dbReference>
<protein>
    <submittedName>
        <fullName evidence="1">Uncharacterized protein</fullName>
    </submittedName>
</protein>
<sequence length="70" mass="7686">MTTPFVRPAMHRLQPAAAAPRPGAAGQCMAAPQAQMQAQAPSAMEHAMHLDLRTSWPTHRIRSFLSLQPR</sequence>
<accession>A0A5A7M9L6</accession>
<name>A0A5A7M9L6_COMTE</name>
<comment type="caution">
    <text evidence="1">The sequence shown here is derived from an EMBL/GenBank/DDBJ whole genome shotgun (WGS) entry which is preliminary data.</text>
</comment>
<dbReference type="AlphaFoldDB" id="A0A5A7M9L6"/>
<organism evidence="1 2">
    <name type="scientific">Comamonas testosteroni</name>
    <name type="common">Pseudomonas testosteroni</name>
    <dbReference type="NCBI Taxonomy" id="285"/>
    <lineage>
        <taxon>Bacteria</taxon>
        <taxon>Pseudomonadati</taxon>
        <taxon>Pseudomonadota</taxon>
        <taxon>Betaproteobacteria</taxon>
        <taxon>Burkholderiales</taxon>
        <taxon>Comamonadaceae</taxon>
        <taxon>Comamonas</taxon>
    </lineage>
</organism>
<dbReference type="Proteomes" id="UP000323105">
    <property type="component" value="Unassembled WGS sequence"/>
</dbReference>
<evidence type="ECO:0000313" key="1">
    <source>
        <dbReference type="EMBL" id="GEQ73579.1"/>
    </source>
</evidence>
<evidence type="ECO:0000313" key="2">
    <source>
        <dbReference type="Proteomes" id="UP000323105"/>
    </source>
</evidence>
<dbReference type="RefSeq" id="WP_149354555.1">
    <property type="nucleotide sequence ID" value="NZ_BKBW01000001.1"/>
</dbReference>
<proteinExistence type="predicted"/>